<dbReference type="GO" id="GO:0008081">
    <property type="term" value="F:phosphoric diester hydrolase activity"/>
    <property type="evidence" value="ECO:0007669"/>
    <property type="project" value="InterPro"/>
</dbReference>
<dbReference type="Proteomes" id="UP000596099">
    <property type="component" value="Plasmid pHB5018c"/>
</dbReference>
<dbReference type="InterPro" id="IPR017946">
    <property type="entry name" value="PLC-like_Pdiesterase_TIM-brl"/>
</dbReference>
<dbReference type="Gene3D" id="3.20.20.190">
    <property type="entry name" value="Phosphatidylinositol (PI) phosphodiesterase"/>
    <property type="match status" value="1"/>
</dbReference>
<feature type="domain" description="GP-PDE" evidence="1">
    <location>
        <begin position="14"/>
        <end position="301"/>
    </location>
</feature>
<geneLocation type="plasmid" evidence="2 3">
    <name>pHB5018c</name>
</geneLocation>
<gene>
    <name evidence="2" type="ORF">TthHB5018_c24410</name>
</gene>
<evidence type="ECO:0000259" key="1">
    <source>
        <dbReference type="PROSITE" id="PS51704"/>
    </source>
</evidence>
<keyword evidence="2" id="KW-0614">Plasmid</keyword>
<dbReference type="EMBL" id="AP024272">
    <property type="protein sequence ID" value="BCP67507.1"/>
    <property type="molecule type" value="Genomic_DNA"/>
</dbReference>
<dbReference type="InterPro" id="IPR030395">
    <property type="entry name" value="GP_PDE_dom"/>
</dbReference>
<reference evidence="3" key="1">
    <citation type="submission" date="2021-01" db="EMBL/GenBank/DDBJ databases">
        <title>Complete Genome Sequence of Thermus thermophilus Strain HB5018, Isolated from Mine Onsen Hot Spring.</title>
        <authorList>
            <person name="Miyazaki K."/>
            <person name="Moriya T."/>
            <person name="Nemoto N."/>
            <person name="Oshima T."/>
            <person name="Yura K."/>
            <person name="Bessho Y."/>
        </authorList>
    </citation>
    <scope>NUCLEOTIDE SEQUENCE [LARGE SCALE GENOMIC DNA]</scope>
    <source>
        <strain evidence="3">HB5018</strain>
        <plasmid evidence="3">pHB5018c</plasmid>
    </source>
</reference>
<dbReference type="PANTHER" id="PTHR46211">
    <property type="entry name" value="GLYCEROPHOSPHORYL DIESTER PHOSPHODIESTERASE"/>
    <property type="match status" value="1"/>
</dbReference>
<accession>A0A7R7YJJ2</accession>
<organism evidence="2 3">
    <name type="scientific">Thermus thermophilus</name>
    <dbReference type="NCBI Taxonomy" id="274"/>
    <lineage>
        <taxon>Bacteria</taxon>
        <taxon>Thermotogati</taxon>
        <taxon>Deinococcota</taxon>
        <taxon>Deinococci</taxon>
        <taxon>Thermales</taxon>
        <taxon>Thermaceae</taxon>
        <taxon>Thermus</taxon>
    </lineage>
</organism>
<name>A0A7R7YJJ2_THETH</name>
<dbReference type="PANTHER" id="PTHR46211:SF1">
    <property type="entry name" value="GLYCEROPHOSPHODIESTER PHOSPHODIESTERASE, CYTOPLASMIC"/>
    <property type="match status" value="1"/>
</dbReference>
<proteinExistence type="predicted"/>
<evidence type="ECO:0000313" key="3">
    <source>
        <dbReference type="Proteomes" id="UP000596099"/>
    </source>
</evidence>
<protein>
    <recommendedName>
        <fullName evidence="1">GP-PDE domain-containing protein</fullName>
    </recommendedName>
</protein>
<dbReference type="PROSITE" id="PS51704">
    <property type="entry name" value="GP_PDE"/>
    <property type="match status" value="1"/>
</dbReference>
<dbReference type="GO" id="GO:0006629">
    <property type="term" value="P:lipid metabolic process"/>
    <property type="evidence" value="ECO:0007669"/>
    <property type="project" value="InterPro"/>
</dbReference>
<dbReference type="Pfam" id="PF03009">
    <property type="entry name" value="GDPD"/>
    <property type="match status" value="1"/>
</dbReference>
<sequence>MGFPQHVELSGRRVWLKYHRLLSGSGRFPPNSLSALQEVVEGGAFALEFDVRLLGDGTWVLHHDPTLDRETTGVGLLRAVDLSAYKALRLRGSGEPPATLAEAVAYLAASPRALKVQVDLKEEVLTLEEALAFLRALEPLRANPNLRVVVGSLADWNLRLLKRLDPALAIGLDPAYYLDAPVGTWSRLPVRVNAYGYLDDHPLGFRRFMPVRAYLEDRLEALLRSVPPFEELYLRKEFLLQALGDGFDPVAFARGLLGSILVDVWTLDPEEGSLEVYIEALAQVGVDQITCDRPLRLAALVPPPGGPAG</sequence>
<dbReference type="AlphaFoldDB" id="A0A7R7YJJ2"/>
<dbReference type="RefSeq" id="WP_201351593.1">
    <property type="nucleotide sequence ID" value="NZ_AP024272.1"/>
</dbReference>
<evidence type="ECO:0000313" key="2">
    <source>
        <dbReference type="EMBL" id="BCP67507.1"/>
    </source>
</evidence>
<dbReference type="SUPFAM" id="SSF51695">
    <property type="entry name" value="PLC-like phosphodiesterases"/>
    <property type="match status" value="1"/>
</dbReference>